<comment type="similarity">
    <text evidence="1 13 14 15">Belongs to the NDK family.</text>
</comment>
<dbReference type="Pfam" id="PF00334">
    <property type="entry name" value="NDK"/>
    <property type="match status" value="1"/>
</dbReference>
<dbReference type="PANTHER" id="PTHR46161">
    <property type="entry name" value="NUCLEOSIDE DIPHOSPHATE KINASE"/>
    <property type="match status" value="1"/>
</dbReference>
<comment type="function">
    <text evidence="13">Major role in the synthesis of nucleoside triphosphates other than ATP. The ATP gamma phosphate is transferred to the NDP beta phosphate via a ping-pong mechanism, using a phosphorylated active-site intermediate.</text>
</comment>
<evidence type="ECO:0000256" key="1">
    <source>
        <dbReference type="ARBA" id="ARBA00008142"/>
    </source>
</evidence>
<comment type="subunit">
    <text evidence="13">Homotetramer.</text>
</comment>
<evidence type="ECO:0000256" key="15">
    <source>
        <dbReference type="RuleBase" id="RU004011"/>
    </source>
</evidence>
<dbReference type="PROSITE" id="PS51374">
    <property type="entry name" value="NDPK_LIKE"/>
    <property type="match status" value="1"/>
</dbReference>
<evidence type="ECO:0000256" key="16">
    <source>
        <dbReference type="RuleBase" id="RU004013"/>
    </source>
</evidence>
<dbReference type="GO" id="GO:0006183">
    <property type="term" value="P:GTP biosynthetic process"/>
    <property type="evidence" value="ECO:0007669"/>
    <property type="project" value="UniProtKB-UniRule"/>
</dbReference>
<keyword evidence="9 13" id="KW-0418">Kinase</keyword>
<dbReference type="PATRIC" id="fig|67855.3.peg.890"/>
<evidence type="ECO:0000256" key="4">
    <source>
        <dbReference type="ARBA" id="ARBA00022490"/>
    </source>
</evidence>
<dbReference type="GO" id="GO:0005524">
    <property type="term" value="F:ATP binding"/>
    <property type="evidence" value="ECO:0007669"/>
    <property type="project" value="UniProtKB-UniRule"/>
</dbReference>
<dbReference type="Gene3D" id="3.30.70.141">
    <property type="entry name" value="Nucleoside diphosphate kinase-like domain"/>
    <property type="match status" value="1"/>
</dbReference>
<evidence type="ECO:0000313" key="19">
    <source>
        <dbReference type="Proteomes" id="UP000036270"/>
    </source>
</evidence>
<protein>
    <recommendedName>
        <fullName evidence="3 13">Nucleoside diphosphate kinase</fullName>
        <shortName evidence="13">NDK</shortName>
        <shortName evidence="13">NDP kinase</shortName>
        <ecNumber evidence="2 13">2.7.4.6</ecNumber>
    </recommendedName>
    <alternativeName>
        <fullName evidence="13">Nucleoside-2-P kinase</fullName>
    </alternativeName>
</protein>
<evidence type="ECO:0000259" key="17">
    <source>
        <dbReference type="SMART" id="SM00562"/>
    </source>
</evidence>
<feature type="active site" description="Pros-phosphohistidine intermediate" evidence="13 14">
    <location>
        <position position="116"/>
    </location>
</feature>
<evidence type="ECO:0000256" key="6">
    <source>
        <dbReference type="ARBA" id="ARBA00022679"/>
    </source>
</evidence>
<evidence type="ECO:0000256" key="3">
    <source>
        <dbReference type="ARBA" id="ARBA00017632"/>
    </source>
</evidence>
<reference evidence="18 19" key="1">
    <citation type="submission" date="2014-12" db="EMBL/GenBank/DDBJ databases">
        <title>Reclassification of Actinobacillus muris as Muribacter muris.</title>
        <authorList>
            <person name="Christensen H."/>
            <person name="Nicklas W."/>
            <person name="Bisgaard M."/>
        </authorList>
    </citation>
    <scope>NUCLEOTIDE SEQUENCE [LARGE SCALE GENOMIC DNA]</scope>
    <source>
        <strain evidence="18 19">Ackerman80-443D</strain>
    </source>
</reference>
<feature type="domain" description="Nucleoside diphosphate kinase-like" evidence="17">
    <location>
        <begin position="2"/>
        <end position="139"/>
    </location>
</feature>
<keyword evidence="8 13" id="KW-0547">Nucleotide-binding</keyword>
<dbReference type="InterPro" id="IPR036850">
    <property type="entry name" value="NDK-like_dom_sf"/>
</dbReference>
<dbReference type="EC" id="2.7.4.6" evidence="2 13"/>
<dbReference type="GO" id="GO:0006228">
    <property type="term" value="P:UTP biosynthetic process"/>
    <property type="evidence" value="ECO:0007669"/>
    <property type="project" value="UniProtKB-UniRule"/>
</dbReference>
<feature type="binding site" evidence="13 14">
    <location>
        <position position="103"/>
    </location>
    <ligand>
        <name>ATP</name>
        <dbReference type="ChEBI" id="CHEBI:30616"/>
    </ligand>
</feature>
<keyword evidence="7 13" id="KW-0479">Metal-binding</keyword>
<evidence type="ECO:0000256" key="5">
    <source>
        <dbReference type="ARBA" id="ARBA00022553"/>
    </source>
</evidence>
<dbReference type="PROSITE" id="PS00469">
    <property type="entry name" value="NDPK"/>
    <property type="match status" value="1"/>
</dbReference>
<keyword evidence="4 13" id="KW-0963">Cytoplasm</keyword>
<evidence type="ECO:0000256" key="14">
    <source>
        <dbReference type="PROSITE-ProRule" id="PRU00706"/>
    </source>
</evidence>
<comment type="subcellular location">
    <subcellularLocation>
        <location evidence="13">Cytoplasm</location>
    </subcellularLocation>
</comment>
<keyword evidence="19" id="KW-1185">Reference proteome</keyword>
<comment type="caution">
    <text evidence="18">The sequence shown here is derived from an EMBL/GenBank/DDBJ whole genome shotgun (WGS) entry which is preliminary data.</text>
</comment>
<evidence type="ECO:0000313" key="18">
    <source>
        <dbReference type="EMBL" id="KMK51636.1"/>
    </source>
</evidence>
<sequence>MKEQTLAIIKPDMTSNGLIGEVISHIEKNGLTIKALKMVQLTTDQAEGFYAEHQGKAFFDPLIAFMTSAPVVVAVLEGENAVQNYRELMGATLPEQRKMGTIRKMFGQSTRENAVHGSDSIQSAAREIAYFFTPAEIIR</sequence>
<evidence type="ECO:0000256" key="8">
    <source>
        <dbReference type="ARBA" id="ARBA00022741"/>
    </source>
</evidence>
<keyword evidence="5 13" id="KW-0597">Phosphoprotein</keyword>
<dbReference type="PANTHER" id="PTHR46161:SF3">
    <property type="entry name" value="NUCLEOSIDE DIPHOSPHATE KINASE DDB_G0292928-RELATED"/>
    <property type="match status" value="1"/>
</dbReference>
<evidence type="ECO:0000256" key="7">
    <source>
        <dbReference type="ARBA" id="ARBA00022723"/>
    </source>
</evidence>
<evidence type="ECO:0000256" key="2">
    <source>
        <dbReference type="ARBA" id="ARBA00012966"/>
    </source>
</evidence>
<keyword evidence="11 13" id="KW-0460">Magnesium</keyword>
<evidence type="ECO:0000256" key="11">
    <source>
        <dbReference type="ARBA" id="ARBA00022842"/>
    </source>
</evidence>
<dbReference type="InterPro" id="IPR001564">
    <property type="entry name" value="Nucleoside_diP_kinase"/>
</dbReference>
<comment type="catalytic activity">
    <reaction evidence="13 16">
        <text>a 2'-deoxyribonucleoside 5'-diphosphate + ATP = a 2'-deoxyribonucleoside 5'-triphosphate + ADP</text>
        <dbReference type="Rhea" id="RHEA:44640"/>
        <dbReference type="ChEBI" id="CHEBI:30616"/>
        <dbReference type="ChEBI" id="CHEBI:61560"/>
        <dbReference type="ChEBI" id="CHEBI:73316"/>
        <dbReference type="ChEBI" id="CHEBI:456216"/>
        <dbReference type="EC" id="2.7.4.6"/>
    </reaction>
</comment>
<evidence type="ECO:0000256" key="9">
    <source>
        <dbReference type="ARBA" id="ARBA00022777"/>
    </source>
</evidence>
<keyword evidence="12 13" id="KW-0546">Nucleotide metabolism</keyword>
<gene>
    <name evidence="13" type="primary">ndk</name>
    <name evidence="18" type="ORF">RO21_05120</name>
</gene>
<dbReference type="InterPro" id="IPR034907">
    <property type="entry name" value="NDK-like_dom"/>
</dbReference>
<feature type="binding site" evidence="13 14">
    <location>
        <position position="92"/>
    </location>
    <ligand>
        <name>ATP</name>
        <dbReference type="ChEBI" id="CHEBI:30616"/>
    </ligand>
</feature>
<keyword evidence="10 13" id="KW-0067">ATP-binding</keyword>
<feature type="binding site" evidence="13 14">
    <location>
        <position position="86"/>
    </location>
    <ligand>
        <name>ATP</name>
        <dbReference type="ChEBI" id="CHEBI:30616"/>
    </ligand>
</feature>
<dbReference type="SUPFAM" id="SSF54919">
    <property type="entry name" value="Nucleoside diphosphate kinase, NDK"/>
    <property type="match status" value="1"/>
</dbReference>
<comment type="cofactor">
    <cofactor evidence="13">
        <name>Mg(2+)</name>
        <dbReference type="ChEBI" id="CHEBI:18420"/>
    </cofactor>
</comment>
<comment type="catalytic activity">
    <reaction evidence="13">
        <text>a ribonucleoside 5'-diphosphate + ATP = a ribonucleoside 5'-triphosphate + ADP</text>
        <dbReference type="Rhea" id="RHEA:18113"/>
        <dbReference type="ChEBI" id="CHEBI:30616"/>
        <dbReference type="ChEBI" id="CHEBI:57930"/>
        <dbReference type="ChEBI" id="CHEBI:61557"/>
        <dbReference type="ChEBI" id="CHEBI:456216"/>
        <dbReference type="EC" id="2.7.4.6"/>
    </reaction>
</comment>
<evidence type="ECO:0000256" key="10">
    <source>
        <dbReference type="ARBA" id="ARBA00022840"/>
    </source>
</evidence>
<dbReference type="SMART" id="SM00562">
    <property type="entry name" value="NDK"/>
    <property type="match status" value="1"/>
</dbReference>
<proteinExistence type="inferred from homology"/>
<feature type="binding site" evidence="13 14">
    <location>
        <position position="113"/>
    </location>
    <ligand>
        <name>ATP</name>
        <dbReference type="ChEBI" id="CHEBI:30616"/>
    </ligand>
</feature>
<organism evidence="18 19">
    <name type="scientific">Muribacter muris</name>
    <dbReference type="NCBI Taxonomy" id="67855"/>
    <lineage>
        <taxon>Bacteria</taxon>
        <taxon>Pseudomonadati</taxon>
        <taxon>Pseudomonadota</taxon>
        <taxon>Gammaproteobacteria</taxon>
        <taxon>Pasteurellales</taxon>
        <taxon>Pasteurellaceae</taxon>
        <taxon>Muribacter</taxon>
    </lineage>
</organism>
<accession>A0A0J5P5U0</accession>
<name>A0A0J5P5U0_9PAST</name>
<dbReference type="HAMAP" id="MF_00451">
    <property type="entry name" value="NDP_kinase"/>
    <property type="match status" value="1"/>
</dbReference>
<dbReference type="FunFam" id="3.30.70.141:FF:000003">
    <property type="entry name" value="Nucleoside diphosphate kinase"/>
    <property type="match status" value="1"/>
</dbReference>
<dbReference type="PRINTS" id="PR01243">
    <property type="entry name" value="NUCDPKINASE"/>
</dbReference>
<evidence type="ECO:0000256" key="12">
    <source>
        <dbReference type="ARBA" id="ARBA00023080"/>
    </source>
</evidence>
<dbReference type="RefSeq" id="WP_047976722.1">
    <property type="nucleotide sequence ID" value="NZ_JWIZ01000025.1"/>
</dbReference>
<keyword evidence="6 13" id="KW-0808">Transferase</keyword>
<dbReference type="GO" id="GO:0004550">
    <property type="term" value="F:nucleoside diphosphate kinase activity"/>
    <property type="evidence" value="ECO:0007669"/>
    <property type="project" value="UniProtKB-UniRule"/>
</dbReference>
<dbReference type="GO" id="GO:0006241">
    <property type="term" value="P:CTP biosynthetic process"/>
    <property type="evidence" value="ECO:0007669"/>
    <property type="project" value="UniProtKB-UniRule"/>
</dbReference>
<dbReference type="AlphaFoldDB" id="A0A0J5P5U0"/>
<evidence type="ECO:0000256" key="13">
    <source>
        <dbReference type="HAMAP-Rule" id="MF_00451"/>
    </source>
</evidence>
<dbReference type="NCBIfam" id="NF001908">
    <property type="entry name" value="PRK00668.1"/>
    <property type="match status" value="1"/>
</dbReference>
<dbReference type="STRING" id="67855.RO21_05120"/>
<feature type="binding site" evidence="13 14">
    <location>
        <position position="58"/>
    </location>
    <ligand>
        <name>ATP</name>
        <dbReference type="ChEBI" id="CHEBI:30616"/>
    </ligand>
</feature>
<dbReference type="CDD" id="cd04413">
    <property type="entry name" value="NDPk_I"/>
    <property type="match status" value="1"/>
</dbReference>
<dbReference type="GO" id="GO:0046872">
    <property type="term" value="F:metal ion binding"/>
    <property type="evidence" value="ECO:0007669"/>
    <property type="project" value="UniProtKB-KW"/>
</dbReference>
<feature type="binding site" evidence="13 14">
    <location>
        <position position="10"/>
    </location>
    <ligand>
        <name>ATP</name>
        <dbReference type="ChEBI" id="CHEBI:30616"/>
    </ligand>
</feature>
<dbReference type="GO" id="GO:0005737">
    <property type="term" value="C:cytoplasm"/>
    <property type="evidence" value="ECO:0007669"/>
    <property type="project" value="UniProtKB-SubCell"/>
</dbReference>
<dbReference type="InterPro" id="IPR023005">
    <property type="entry name" value="Nucleoside_diP_kinase_AS"/>
</dbReference>
<dbReference type="EMBL" id="JWIZ01000025">
    <property type="protein sequence ID" value="KMK51636.1"/>
    <property type="molecule type" value="Genomic_DNA"/>
</dbReference>
<dbReference type="Proteomes" id="UP000036270">
    <property type="component" value="Unassembled WGS sequence"/>
</dbReference>